<keyword evidence="3" id="KW-1185">Reference proteome</keyword>
<organism evidence="2 3">
    <name type="scientific">Salipaludibacillus agaradhaerens</name>
    <name type="common">Bacillus agaradhaerens</name>
    <dbReference type="NCBI Taxonomy" id="76935"/>
    <lineage>
        <taxon>Bacteria</taxon>
        <taxon>Bacillati</taxon>
        <taxon>Bacillota</taxon>
        <taxon>Bacilli</taxon>
        <taxon>Bacillales</taxon>
        <taxon>Bacillaceae</taxon>
    </lineage>
</organism>
<accession>A0A9Q4G062</accession>
<evidence type="ECO:0000313" key="3">
    <source>
        <dbReference type="Proteomes" id="UP001057753"/>
    </source>
</evidence>
<gene>
    <name evidence="2" type="ORF">HXA33_13435</name>
</gene>
<dbReference type="InterPro" id="IPR050135">
    <property type="entry name" value="dGTPase-like"/>
</dbReference>
<dbReference type="SMART" id="SM00471">
    <property type="entry name" value="HDc"/>
    <property type="match status" value="1"/>
</dbReference>
<dbReference type="PANTHER" id="PTHR11373">
    <property type="entry name" value="DEOXYNUCLEOSIDE TRIPHOSPHATE TRIPHOSPHOHYDROLASE"/>
    <property type="match status" value="1"/>
</dbReference>
<evidence type="ECO:0000259" key="1">
    <source>
        <dbReference type="PROSITE" id="PS51831"/>
    </source>
</evidence>
<name>A0A9Q4G062_SALAG</name>
<dbReference type="CDD" id="cd00077">
    <property type="entry name" value="HDc"/>
    <property type="match status" value="1"/>
</dbReference>
<dbReference type="GO" id="GO:0006203">
    <property type="term" value="P:dGTP catabolic process"/>
    <property type="evidence" value="ECO:0007669"/>
    <property type="project" value="TreeGrafter"/>
</dbReference>
<dbReference type="EMBL" id="JABXYM010000001">
    <property type="protein sequence ID" value="MCR6097548.1"/>
    <property type="molecule type" value="Genomic_DNA"/>
</dbReference>
<dbReference type="FunFam" id="1.10.3210.10:FF:000026">
    <property type="entry name" value="Metal-dependent phosphohydrolase"/>
    <property type="match status" value="1"/>
</dbReference>
<feature type="domain" description="HD" evidence="1">
    <location>
        <begin position="49"/>
        <end position="151"/>
    </location>
</feature>
<protein>
    <submittedName>
        <fullName evidence="2">HD domain-containing protein</fullName>
    </submittedName>
</protein>
<dbReference type="Proteomes" id="UP001057753">
    <property type="component" value="Unassembled WGS sequence"/>
</dbReference>
<comment type="caution">
    <text evidence="2">The sequence shown here is derived from an EMBL/GenBank/DDBJ whole genome shotgun (WGS) entry which is preliminary data.</text>
</comment>
<dbReference type="RefSeq" id="WP_257822893.1">
    <property type="nucleotide sequence ID" value="NZ_JABXYM010000001.1"/>
</dbReference>
<dbReference type="PANTHER" id="PTHR11373:SF41">
    <property type="entry name" value="METAL-DEPENDENT PHOSPHOHYDROLASE"/>
    <property type="match status" value="1"/>
</dbReference>
<dbReference type="GO" id="GO:0008832">
    <property type="term" value="F:dGTPase activity"/>
    <property type="evidence" value="ECO:0007669"/>
    <property type="project" value="TreeGrafter"/>
</dbReference>
<dbReference type="Pfam" id="PF01966">
    <property type="entry name" value="HD"/>
    <property type="match status" value="1"/>
</dbReference>
<sequence length="325" mass="36973">MIVTDPLYGSFNVDKVLANIIESEPVQRLKGIHQGGASYLVNRDWNMTRYEHSLGTMLLVKHLGGSLEEQIAALLHDVSHTAFSHVIDAVFEHDQEDYHEKIYEQVIGKSDLPIILSQHGYDYEELLFDHGQWQLLEQPPPTLCADRVDYTLRDMYTYGHITKEEVTKFIADLTVVKGKMAVKTVSSAEWFVSTYFKEVIGFFMHPLNVYGYEALARLLKTALTANILTEDDFLDDDARVMAKLTASSNKDIQTQLSRLHPHVTVVEEDTHYTFHRKNKVRLIDPLVYTDGGLKPVSHLSEKAKSMINQTKEKALAGSYVKVIAY</sequence>
<dbReference type="PROSITE" id="PS51831">
    <property type="entry name" value="HD"/>
    <property type="match status" value="1"/>
</dbReference>
<dbReference type="InterPro" id="IPR003607">
    <property type="entry name" value="HD/PDEase_dom"/>
</dbReference>
<dbReference type="AlphaFoldDB" id="A0A9Q4G062"/>
<reference evidence="2" key="1">
    <citation type="submission" date="2020-06" db="EMBL/GenBank/DDBJ databases">
        <title>Insight into the genomes of haloalkaliphilic bacilli from Kenyan soda lakes.</title>
        <authorList>
            <person name="Mwirichia R."/>
            <person name="Villamizar G.C."/>
            <person name="Poehlein A."/>
            <person name="Mugweru J."/>
            <person name="Kipnyargis A."/>
            <person name="Kiplimo D."/>
            <person name="Orwa P."/>
            <person name="Daniel R."/>
        </authorList>
    </citation>
    <scope>NUCLEOTIDE SEQUENCE</scope>
    <source>
        <strain evidence="2">B1096_S55</strain>
    </source>
</reference>
<dbReference type="InterPro" id="IPR006674">
    <property type="entry name" value="HD_domain"/>
</dbReference>
<proteinExistence type="predicted"/>
<dbReference type="SUPFAM" id="SSF109604">
    <property type="entry name" value="HD-domain/PDEase-like"/>
    <property type="match status" value="1"/>
</dbReference>
<evidence type="ECO:0000313" key="2">
    <source>
        <dbReference type="EMBL" id="MCR6097548.1"/>
    </source>
</evidence>
<dbReference type="Gene3D" id="1.10.3210.10">
    <property type="entry name" value="Hypothetical protein af1432"/>
    <property type="match status" value="1"/>
</dbReference>